<evidence type="ECO:0000256" key="4">
    <source>
        <dbReference type="ARBA" id="ARBA00022448"/>
    </source>
</evidence>
<comment type="catalytic activity">
    <reaction evidence="18">
        <text>L-arginyl-glycine(out) = L-arginyl-glycine(in)</text>
        <dbReference type="Rhea" id="RHEA:79391"/>
        <dbReference type="ChEBI" id="CHEBI:229955"/>
    </reaction>
</comment>
<evidence type="ECO:0000256" key="26">
    <source>
        <dbReference type="SAM" id="Phobius"/>
    </source>
</evidence>
<evidence type="ECO:0000256" key="19">
    <source>
        <dbReference type="ARBA" id="ARBA00044912"/>
    </source>
</evidence>
<evidence type="ECO:0000256" key="1">
    <source>
        <dbReference type="ARBA" id="ARBA00004155"/>
    </source>
</evidence>
<comment type="subunit">
    <text evidence="25">Homodimer. Interacts with lysosomal protein GLMP (via lumenal domain); the interaction starts while both proteins are still in the endoplasmic reticulum and is required for stabilization of MFSD1 in lysosomes but has no direct effect on its targeting to lysosomes or transporter activity.</text>
</comment>
<organism evidence="28 29">
    <name type="scientific">Anaerosporomusa subterranea</name>
    <dbReference type="NCBI Taxonomy" id="1794912"/>
    <lineage>
        <taxon>Bacteria</taxon>
        <taxon>Bacillati</taxon>
        <taxon>Bacillota</taxon>
        <taxon>Negativicutes</taxon>
        <taxon>Acetonemataceae</taxon>
        <taxon>Anaerosporomusa</taxon>
    </lineage>
</organism>
<dbReference type="PROSITE" id="PS50850">
    <property type="entry name" value="MFS"/>
    <property type="match status" value="1"/>
</dbReference>
<keyword evidence="6 26" id="KW-1133">Transmembrane helix</keyword>
<evidence type="ECO:0000256" key="10">
    <source>
        <dbReference type="ARBA" id="ARBA00044878"/>
    </source>
</evidence>
<evidence type="ECO:0000256" key="14">
    <source>
        <dbReference type="ARBA" id="ARBA00044893"/>
    </source>
</evidence>
<feature type="transmembrane region" description="Helical" evidence="26">
    <location>
        <begin position="108"/>
        <end position="128"/>
    </location>
</feature>
<comment type="catalytic activity">
    <reaction evidence="15">
        <text>L-aspartyl-L-lysine(out) = L-aspartyl-L-lysine(in)</text>
        <dbReference type="Rhea" id="RHEA:79411"/>
        <dbReference type="ChEBI" id="CHEBI:229953"/>
    </reaction>
</comment>
<evidence type="ECO:0000256" key="18">
    <source>
        <dbReference type="ARBA" id="ARBA00044903"/>
    </source>
</evidence>
<reference evidence="28 29" key="1">
    <citation type="submission" date="2016-02" db="EMBL/GenBank/DDBJ databases">
        <title>Anaerosporomusa subterraneum gen. nov., sp. nov., a spore-forming obligate anaerobe isolated from saprolite.</title>
        <authorList>
            <person name="Choi J.K."/>
            <person name="Shah M."/>
            <person name="Yee N."/>
        </authorList>
    </citation>
    <scope>NUCLEOTIDE SEQUENCE [LARGE SCALE GENOMIC DNA]</scope>
    <source>
        <strain evidence="28 29">RU4</strain>
    </source>
</reference>
<feature type="transmembrane region" description="Helical" evidence="26">
    <location>
        <begin position="364"/>
        <end position="386"/>
    </location>
</feature>
<evidence type="ECO:0000256" key="2">
    <source>
        <dbReference type="ARBA" id="ARBA00004651"/>
    </source>
</evidence>
<dbReference type="GO" id="GO:0005765">
    <property type="term" value="C:lysosomal membrane"/>
    <property type="evidence" value="ECO:0007669"/>
    <property type="project" value="UniProtKB-SubCell"/>
</dbReference>
<protein>
    <recommendedName>
        <fullName evidence="22">Lysosomal dipeptide transporter MFSD1</fullName>
    </recommendedName>
    <alternativeName>
        <fullName evidence="23">Major facilitator superfamily domain-containing protein 1</fullName>
    </alternativeName>
</protein>
<dbReference type="GO" id="GO:0022857">
    <property type="term" value="F:transmembrane transporter activity"/>
    <property type="evidence" value="ECO:0007669"/>
    <property type="project" value="InterPro"/>
</dbReference>
<evidence type="ECO:0000256" key="15">
    <source>
        <dbReference type="ARBA" id="ARBA00044898"/>
    </source>
</evidence>
<feature type="transmembrane region" description="Helical" evidence="26">
    <location>
        <begin position="239"/>
        <end position="260"/>
    </location>
</feature>
<comment type="catalytic activity">
    <reaction evidence="16">
        <text>L-arginyl-L-alpha-amino acid(out) = L-arginyl-L-alpha-amino acid(in)</text>
        <dbReference type="Rhea" id="RHEA:79371"/>
        <dbReference type="ChEBI" id="CHEBI:84315"/>
    </reaction>
</comment>
<evidence type="ECO:0000256" key="21">
    <source>
        <dbReference type="ARBA" id="ARBA00044924"/>
    </source>
</evidence>
<evidence type="ECO:0000256" key="22">
    <source>
        <dbReference type="ARBA" id="ARBA00044985"/>
    </source>
</evidence>
<comment type="subcellular location">
    <subcellularLocation>
        <location evidence="2">Cell membrane</location>
        <topology evidence="2">Multi-pass membrane protein</topology>
    </subcellularLocation>
    <subcellularLocation>
        <location evidence="1">Lysosome membrane</location>
        <topology evidence="1">Multi-pass membrane protein</topology>
    </subcellularLocation>
</comment>
<evidence type="ECO:0000256" key="16">
    <source>
        <dbReference type="ARBA" id="ARBA00044899"/>
    </source>
</evidence>
<evidence type="ECO:0000256" key="9">
    <source>
        <dbReference type="ARBA" id="ARBA00044876"/>
    </source>
</evidence>
<feature type="domain" description="Major facilitator superfamily (MFS) profile" evidence="27">
    <location>
        <begin position="19"/>
        <end position="432"/>
    </location>
</feature>
<comment type="catalytic activity">
    <reaction evidence="13">
        <text>L-lysyl-L-alpha-amino acid(out) = L-lysyl-L-alpha-amino acid(in)</text>
        <dbReference type="Rhea" id="RHEA:79387"/>
        <dbReference type="ChEBI" id="CHEBI:229965"/>
    </reaction>
</comment>
<evidence type="ECO:0000256" key="11">
    <source>
        <dbReference type="ARBA" id="ARBA00044881"/>
    </source>
</evidence>
<comment type="caution">
    <text evidence="28">The sequence shown here is derived from an EMBL/GenBank/DDBJ whole genome shotgun (WGS) entry which is preliminary data.</text>
</comment>
<dbReference type="Pfam" id="PF07690">
    <property type="entry name" value="MFS_1"/>
    <property type="match status" value="1"/>
</dbReference>
<feature type="transmembrane region" description="Helical" evidence="26">
    <location>
        <begin position="406"/>
        <end position="426"/>
    </location>
</feature>
<comment type="catalytic activity">
    <reaction evidence="19">
        <text>L-histidyl-L-alpha-amino acid(out) = L-histidyl-L-alpha-amino acid(in)</text>
        <dbReference type="Rhea" id="RHEA:79379"/>
        <dbReference type="ChEBI" id="CHEBI:229964"/>
    </reaction>
</comment>
<evidence type="ECO:0000256" key="6">
    <source>
        <dbReference type="ARBA" id="ARBA00022989"/>
    </source>
</evidence>
<comment type="catalytic activity">
    <reaction evidence="20">
        <text>L-alanyl-L-lysine(out) = L-alanyl-L-lysine(in)</text>
        <dbReference type="Rhea" id="RHEA:79415"/>
        <dbReference type="ChEBI" id="CHEBI:192470"/>
    </reaction>
</comment>
<keyword evidence="29" id="KW-1185">Reference proteome</keyword>
<evidence type="ECO:0000256" key="20">
    <source>
        <dbReference type="ARBA" id="ARBA00044919"/>
    </source>
</evidence>
<evidence type="ECO:0000256" key="12">
    <source>
        <dbReference type="ARBA" id="ARBA00044884"/>
    </source>
</evidence>
<feature type="transmembrane region" description="Helical" evidence="26">
    <location>
        <begin position="309"/>
        <end position="327"/>
    </location>
</feature>
<dbReference type="InterPro" id="IPR036259">
    <property type="entry name" value="MFS_trans_sf"/>
</dbReference>
<dbReference type="Proteomes" id="UP000076268">
    <property type="component" value="Unassembled WGS sequence"/>
</dbReference>
<feature type="transmembrane region" description="Helical" evidence="26">
    <location>
        <begin position="333"/>
        <end position="352"/>
    </location>
</feature>
<keyword evidence="4" id="KW-0813">Transport</keyword>
<dbReference type="PIRSF" id="PIRSF002808">
    <property type="entry name" value="Hexose_phosphate_transp"/>
    <property type="match status" value="1"/>
</dbReference>
<keyword evidence="8" id="KW-0458">Lysosome</keyword>
<dbReference type="InterPro" id="IPR020846">
    <property type="entry name" value="MFS_dom"/>
</dbReference>
<dbReference type="InterPro" id="IPR011701">
    <property type="entry name" value="MFS"/>
</dbReference>
<feature type="transmembrane region" description="Helical" evidence="26">
    <location>
        <begin position="140"/>
        <end position="162"/>
    </location>
</feature>
<dbReference type="PANTHER" id="PTHR23512">
    <property type="entry name" value="MAJOR FACILITATOR SUPERFAMILY DOMAIN-CONTAINING PROTEIN 1"/>
    <property type="match status" value="1"/>
</dbReference>
<evidence type="ECO:0000256" key="8">
    <source>
        <dbReference type="ARBA" id="ARBA00023228"/>
    </source>
</evidence>
<evidence type="ECO:0000256" key="3">
    <source>
        <dbReference type="ARBA" id="ARBA00008335"/>
    </source>
</evidence>
<evidence type="ECO:0000256" key="5">
    <source>
        <dbReference type="ARBA" id="ARBA00022692"/>
    </source>
</evidence>
<comment type="catalytic activity">
    <reaction evidence="17">
        <text>L-lysyl-L-lysine(out) = L-lysyl-L-lysine(in)</text>
        <dbReference type="Rhea" id="RHEA:79403"/>
        <dbReference type="ChEBI" id="CHEBI:229956"/>
    </reaction>
</comment>
<feature type="transmembrane region" description="Helical" evidence="26">
    <location>
        <begin position="84"/>
        <end position="102"/>
    </location>
</feature>
<dbReference type="PANTHER" id="PTHR23512:SF3">
    <property type="entry name" value="MAJOR FACILITATOR SUPERFAMILY DOMAIN-CONTAINING PROTEIN 1"/>
    <property type="match status" value="1"/>
</dbReference>
<dbReference type="Gene3D" id="1.20.1250.20">
    <property type="entry name" value="MFS general substrate transporter like domains"/>
    <property type="match status" value="2"/>
</dbReference>
<evidence type="ECO:0000256" key="7">
    <source>
        <dbReference type="ARBA" id="ARBA00023136"/>
    </source>
</evidence>
<name>A0A154BS39_ANASB</name>
<dbReference type="AlphaFoldDB" id="A0A154BS39"/>
<proteinExistence type="inferred from homology"/>
<dbReference type="GO" id="GO:0005886">
    <property type="term" value="C:plasma membrane"/>
    <property type="evidence" value="ECO:0007669"/>
    <property type="project" value="UniProtKB-SubCell"/>
</dbReference>
<sequence length="447" mass="49245">MEPTIQERANKMLRYRWICLATLWLVYFFVYFDRVAPAVVAPELMKTFNISATSLGLLSAAYFYPYAAMQIPSGVLADFLGPRLAVTIFFVVAGIGTALFGIASSYEWALVGRVMMGVGVAVVYIPIMKIQAQWFRHYEFATLTGILLTVGNIGALGAAGPLAQFVALTGWREAFYYLGAISIGLAALTFFLVRDKPEDMGYPTINEIDNIKVDITQTAKDDGIKLREAIKIAVTNRNFPWLAVYAFFVYGPMMGFQGLWAVPYMMDILGFSKQVASNVLSWWAVGMVVGCPLSGIISDRVMQSRKKVVIPGAIVYTLGWLYISLSPQGWSPVTMSIFCFIMGAFGGAYITNYAHLSERLPRKVVGTAIGVFNLFYFVGGAFFQQFMGTMLDGYGKVAGKFPVEAYTATFWLCFGGMVVGTAALFFTVETYIKIDKPVKPASQTIKA</sequence>
<evidence type="ECO:0000256" key="25">
    <source>
        <dbReference type="ARBA" id="ARBA00046376"/>
    </source>
</evidence>
<feature type="transmembrane region" description="Helical" evidence="26">
    <location>
        <begin position="12"/>
        <end position="32"/>
    </location>
</feature>
<evidence type="ECO:0000256" key="13">
    <source>
        <dbReference type="ARBA" id="ARBA00044891"/>
    </source>
</evidence>
<dbReference type="EMBL" id="LSGP01000017">
    <property type="protein sequence ID" value="KYZ76782.1"/>
    <property type="molecule type" value="Genomic_DNA"/>
</dbReference>
<dbReference type="InterPro" id="IPR052187">
    <property type="entry name" value="MFSD1"/>
</dbReference>
<evidence type="ECO:0000256" key="17">
    <source>
        <dbReference type="ARBA" id="ARBA00044900"/>
    </source>
</evidence>
<comment type="catalytic activity">
    <reaction evidence="14">
        <text>L-alpha-aminoacyl-L-lysine(out) = L-alpha-aminoacyl-L-lysine(in)</text>
        <dbReference type="Rhea" id="RHEA:79383"/>
        <dbReference type="ChEBI" id="CHEBI:229966"/>
    </reaction>
</comment>
<comment type="catalytic activity">
    <reaction evidence="12">
        <text>L-alpha-aminoacyl-L-histidine(out) = L-alpha-aminoacyl-L-histidine(in)</text>
        <dbReference type="Rhea" id="RHEA:79375"/>
        <dbReference type="ChEBI" id="CHEBI:229967"/>
    </reaction>
</comment>
<feature type="transmembrane region" description="Helical" evidence="26">
    <location>
        <begin position="44"/>
        <end position="64"/>
    </location>
</feature>
<evidence type="ECO:0000313" key="29">
    <source>
        <dbReference type="Proteomes" id="UP000076268"/>
    </source>
</evidence>
<keyword evidence="7 26" id="KW-0472">Membrane</keyword>
<evidence type="ECO:0000256" key="23">
    <source>
        <dbReference type="ARBA" id="ARBA00045018"/>
    </source>
</evidence>
<comment type="function">
    <text evidence="24">Lysosomal dipeptide uniporter that selectively exports lysine, arginine or histidine-containing dipeptides with a net positive charge from the lysosome lumen into the cytosol. Could play a role in a specific type of protein O-glycosylation indirectly regulating macrophages migration and tissue invasion. Also essential for liver homeostasis.</text>
</comment>
<dbReference type="SUPFAM" id="SSF103473">
    <property type="entry name" value="MFS general substrate transporter"/>
    <property type="match status" value="1"/>
</dbReference>
<keyword evidence="5 26" id="KW-0812">Transmembrane</keyword>
<comment type="catalytic activity">
    <reaction evidence="21">
        <text>L-lysyl-glycine(out) = L-lysyl-glycine(in)</text>
        <dbReference type="Rhea" id="RHEA:79407"/>
        <dbReference type="ChEBI" id="CHEBI:191202"/>
    </reaction>
</comment>
<evidence type="ECO:0000259" key="27">
    <source>
        <dbReference type="PROSITE" id="PS50850"/>
    </source>
</evidence>
<comment type="catalytic activity">
    <reaction evidence="10">
        <text>L-histidyl-glycine(out) = L-histidyl-glycine(in)</text>
        <dbReference type="Rhea" id="RHEA:79395"/>
        <dbReference type="ChEBI" id="CHEBI:229957"/>
    </reaction>
</comment>
<comment type="similarity">
    <text evidence="3">Belongs to the major facilitator superfamily.</text>
</comment>
<feature type="transmembrane region" description="Helical" evidence="26">
    <location>
        <begin position="280"/>
        <end position="297"/>
    </location>
</feature>
<dbReference type="RefSeq" id="WP_066242836.1">
    <property type="nucleotide sequence ID" value="NZ_LSGP01000017.1"/>
</dbReference>
<dbReference type="InterPro" id="IPR000849">
    <property type="entry name" value="Sugar_P_transporter"/>
</dbReference>
<comment type="catalytic activity">
    <reaction evidence="9">
        <text>L-lysyl-L-alanine(out) = L-lysyl-L-alanine(in)</text>
        <dbReference type="Rhea" id="RHEA:79399"/>
        <dbReference type="ChEBI" id="CHEBI:229954"/>
    </reaction>
</comment>
<comment type="catalytic activity">
    <reaction evidence="11">
        <text>L-alpha-aminoacyl-L-arginine(out) = L-alpha-aminoacyl-L-arginine(in)</text>
        <dbReference type="Rhea" id="RHEA:79367"/>
        <dbReference type="ChEBI" id="CHEBI:229968"/>
    </reaction>
</comment>
<dbReference type="OrthoDB" id="9773404at2"/>
<evidence type="ECO:0000256" key="24">
    <source>
        <dbReference type="ARBA" id="ARBA00045709"/>
    </source>
</evidence>
<feature type="transmembrane region" description="Helical" evidence="26">
    <location>
        <begin position="174"/>
        <end position="193"/>
    </location>
</feature>
<evidence type="ECO:0000313" key="28">
    <source>
        <dbReference type="EMBL" id="KYZ76782.1"/>
    </source>
</evidence>
<accession>A0A154BS39</accession>
<dbReference type="STRING" id="1794912.AXX12_10250"/>
<gene>
    <name evidence="28" type="ORF">AXX12_10250</name>
</gene>